<dbReference type="Proteomes" id="UP000018720">
    <property type="component" value="Unassembled WGS sequence"/>
</dbReference>
<name>A0ABN0HEK9_9LEPT</name>
<evidence type="ECO:0008006" key="3">
    <source>
        <dbReference type="Google" id="ProtNLM"/>
    </source>
</evidence>
<keyword evidence="2" id="KW-1185">Reference proteome</keyword>
<proteinExistence type="predicted"/>
<accession>A0ABN0HEK9</accession>
<reference evidence="1 2" key="1">
    <citation type="submission" date="2012-08" db="EMBL/GenBank/DDBJ databases">
        <authorList>
            <person name="Harkins D.M."/>
            <person name="Durkin A.S."/>
            <person name="Selengut J.D."/>
            <person name="Sanka R."/>
            <person name="DePew J."/>
            <person name="Purushe J."/>
            <person name="Matthias M.A."/>
            <person name="Vinetz J.M."/>
            <person name="Sutton G.G."/>
            <person name="Nelson W.C."/>
            <person name="Fouts D.E."/>
        </authorList>
    </citation>
    <scope>NUCLEOTIDE SEQUENCE [LARGE SCALE GENOMIC DNA]</scope>
    <source>
        <strain evidence="1 2">MMD4847</strain>
    </source>
</reference>
<sequence>MRMFEIKRPSSDPWENHLITYFFTKLAEKNEIPEHTEIYKIDESGGLTPDFYSIGYNGLIEIKKVTENEEDMAKVSASRKALDILSEDLNQNNPLAGSKITAHIQIIDNLVLKSRGKEYNLLRKALIDSLLKRESFGKAHPNYFRIEYVESEEYLSSLWFRHGGSIHLINPFDLKVPLQKSITKANDQLKYKQFSESERYQRILLLGHYYTFTNDPNDIKRSVESLKDENPEIFSNIDRIYILSRDYFESIDIR</sequence>
<comment type="caution">
    <text evidence="1">The sequence shown here is derived from an EMBL/GenBank/DDBJ whole genome shotgun (WGS) entry which is preliminary data.</text>
</comment>
<evidence type="ECO:0000313" key="2">
    <source>
        <dbReference type="Proteomes" id="UP000018720"/>
    </source>
</evidence>
<protein>
    <recommendedName>
        <fullName evidence="3">DUF4263 domain-containing protein</fullName>
    </recommendedName>
</protein>
<evidence type="ECO:0000313" key="1">
    <source>
        <dbReference type="EMBL" id="EJZ43985.1"/>
    </source>
</evidence>
<dbReference type="EMBL" id="AHOM02000001">
    <property type="protein sequence ID" value="EJZ43985.1"/>
    <property type="molecule type" value="Genomic_DNA"/>
</dbReference>
<gene>
    <name evidence="1" type="ORF">LEP1GSC178_2033</name>
</gene>
<organism evidence="1 2">
    <name type="scientific">Leptospira licerasiae str. MMD4847</name>
    <dbReference type="NCBI Taxonomy" id="1049971"/>
    <lineage>
        <taxon>Bacteria</taxon>
        <taxon>Pseudomonadati</taxon>
        <taxon>Spirochaetota</taxon>
        <taxon>Spirochaetia</taxon>
        <taxon>Leptospirales</taxon>
        <taxon>Leptospiraceae</taxon>
        <taxon>Leptospira</taxon>
    </lineage>
</organism>